<keyword evidence="1" id="KW-1133">Transmembrane helix</keyword>
<accession>A0A935K8X0</accession>
<dbReference type="AlphaFoldDB" id="A0A935K8X0"/>
<keyword evidence="1" id="KW-0812">Transmembrane</keyword>
<organism evidence="2 3">
    <name type="scientific">Candidatus Dechloromonas phosphorivorans</name>
    <dbReference type="NCBI Taxonomy" id="2899244"/>
    <lineage>
        <taxon>Bacteria</taxon>
        <taxon>Pseudomonadati</taxon>
        <taxon>Pseudomonadota</taxon>
        <taxon>Betaproteobacteria</taxon>
        <taxon>Rhodocyclales</taxon>
        <taxon>Azonexaceae</taxon>
        <taxon>Dechloromonas</taxon>
    </lineage>
</organism>
<gene>
    <name evidence="2" type="ORF">IPJ38_06855</name>
</gene>
<name>A0A935K8X0_9RHOO</name>
<dbReference type="EMBL" id="JADJMS010000013">
    <property type="protein sequence ID" value="MBK7414870.1"/>
    <property type="molecule type" value="Genomic_DNA"/>
</dbReference>
<dbReference type="PIRSF" id="PIRSF036704">
    <property type="entry name" value="UCP036704"/>
    <property type="match status" value="1"/>
</dbReference>
<dbReference type="Proteomes" id="UP000739411">
    <property type="component" value="Unassembled WGS sequence"/>
</dbReference>
<reference evidence="2 3" key="1">
    <citation type="submission" date="2020-10" db="EMBL/GenBank/DDBJ databases">
        <title>Connecting structure to function with the recovery of over 1000 high-quality activated sludge metagenome-assembled genomes encoding full-length rRNA genes using long-read sequencing.</title>
        <authorList>
            <person name="Singleton C.M."/>
            <person name="Petriglieri F."/>
            <person name="Kristensen J.M."/>
            <person name="Kirkegaard R.H."/>
            <person name="Michaelsen T.Y."/>
            <person name="Andersen M.H."/>
            <person name="Karst S.M."/>
            <person name="Dueholm M.S."/>
            <person name="Nielsen P.H."/>
            <person name="Albertsen M."/>
        </authorList>
    </citation>
    <scope>NUCLEOTIDE SEQUENCE [LARGE SCALE GENOMIC DNA]</scope>
    <source>
        <strain evidence="2">EsbW_18-Q3-R4-48_BATAC.463</strain>
    </source>
</reference>
<comment type="caution">
    <text evidence="2">The sequence shown here is derived from an EMBL/GenBank/DDBJ whole genome shotgun (WGS) entry which is preliminary data.</text>
</comment>
<dbReference type="PROSITE" id="PS51318">
    <property type="entry name" value="TAT"/>
    <property type="match status" value="1"/>
</dbReference>
<evidence type="ECO:0000313" key="3">
    <source>
        <dbReference type="Proteomes" id="UP000739411"/>
    </source>
</evidence>
<feature type="transmembrane region" description="Helical" evidence="1">
    <location>
        <begin position="12"/>
        <end position="32"/>
    </location>
</feature>
<sequence length="67" mass="7041">MNNKETNLKRRSFLLAAGVGSAGAVAVVATAVTGKEVAKPVVVSAEEKSGSYEQTAHVSNYYRTARV</sequence>
<keyword evidence="1" id="KW-0472">Membrane</keyword>
<dbReference type="InterPro" id="IPR014177">
    <property type="entry name" value="Formate_DH_TAT-contain"/>
</dbReference>
<dbReference type="InterPro" id="IPR006311">
    <property type="entry name" value="TAT_signal"/>
</dbReference>
<evidence type="ECO:0000256" key="1">
    <source>
        <dbReference type="SAM" id="Phobius"/>
    </source>
</evidence>
<protein>
    <submittedName>
        <fullName evidence="2">Formate dehydrogenase</fullName>
    </submittedName>
</protein>
<evidence type="ECO:0000313" key="2">
    <source>
        <dbReference type="EMBL" id="MBK7414870.1"/>
    </source>
</evidence>
<dbReference type="NCBIfam" id="TIGR02811">
    <property type="entry name" value="formate_TAT"/>
    <property type="match status" value="1"/>
</dbReference>
<proteinExistence type="predicted"/>